<dbReference type="Proteomes" id="UP000700596">
    <property type="component" value="Unassembled WGS sequence"/>
</dbReference>
<organism evidence="5 6">
    <name type="scientific">Dendryphion nanum</name>
    <dbReference type="NCBI Taxonomy" id="256645"/>
    <lineage>
        <taxon>Eukaryota</taxon>
        <taxon>Fungi</taxon>
        <taxon>Dikarya</taxon>
        <taxon>Ascomycota</taxon>
        <taxon>Pezizomycotina</taxon>
        <taxon>Dothideomycetes</taxon>
        <taxon>Pleosporomycetidae</taxon>
        <taxon>Pleosporales</taxon>
        <taxon>Torulaceae</taxon>
        <taxon>Dendryphion</taxon>
    </lineage>
</organism>
<dbReference type="PANTHER" id="PTHR40633:SF1">
    <property type="entry name" value="GPI ANCHORED SERINE-THREONINE RICH PROTEIN (AFU_ORTHOLOGUE AFUA_1G03630)"/>
    <property type="match status" value="1"/>
</dbReference>
<accession>A0A9P9ILP6</accession>
<dbReference type="InterPro" id="IPR052982">
    <property type="entry name" value="SRP1/TIP1-like"/>
</dbReference>
<evidence type="ECO:0000256" key="3">
    <source>
        <dbReference type="SAM" id="SignalP"/>
    </source>
</evidence>
<feature type="compositionally biased region" description="Low complexity" evidence="2">
    <location>
        <begin position="115"/>
        <end position="153"/>
    </location>
</feature>
<feature type="chain" id="PRO_5040230496" description="Yeast cell wall synthesis Kre9/Knh1-like N-terminal domain-containing protein" evidence="3">
    <location>
        <begin position="19"/>
        <end position="209"/>
    </location>
</feature>
<gene>
    <name evidence="5" type="ORF">B0J11DRAFT_320439</name>
</gene>
<dbReference type="EMBL" id="JAGMWT010000008">
    <property type="protein sequence ID" value="KAH7123740.1"/>
    <property type="molecule type" value="Genomic_DNA"/>
</dbReference>
<keyword evidence="1 3" id="KW-0732">Signal</keyword>
<proteinExistence type="predicted"/>
<protein>
    <recommendedName>
        <fullName evidence="4">Yeast cell wall synthesis Kre9/Knh1-like N-terminal domain-containing protein</fullName>
    </recommendedName>
</protein>
<feature type="domain" description="Yeast cell wall synthesis Kre9/Knh1-like N-terminal" evidence="4">
    <location>
        <begin position="32"/>
        <end position="106"/>
    </location>
</feature>
<evidence type="ECO:0000256" key="2">
    <source>
        <dbReference type="SAM" id="MobiDB-lite"/>
    </source>
</evidence>
<sequence>MRFFSLVAGAAFAAVALAQSTVNITNTAISPEAGKPFTITYLPATASVTVLLKNGPSGNLKTVSTIGTSSSGTVVWNVPANLPNEQYAFEIQPATGAPNYSGQFSVRGATAPVSSAASSSSSASTASSASSGSITRSTGSASTSASPTGGNSTISVPTLSTSTSGRPTASGSTTTTGSSPPQSTGGAAALAQSPLALILGAAAAMIYLA</sequence>
<comment type="caution">
    <text evidence="5">The sequence shown here is derived from an EMBL/GenBank/DDBJ whole genome shotgun (WGS) entry which is preliminary data.</text>
</comment>
<dbReference type="InterPro" id="IPR018466">
    <property type="entry name" value="Kre9/Knh1-like_N"/>
</dbReference>
<name>A0A9P9ILP6_9PLEO</name>
<dbReference type="PANTHER" id="PTHR40633">
    <property type="entry name" value="MATRIX PROTEIN, PUTATIVE (AFU_ORTHOLOGUE AFUA_8G05410)-RELATED"/>
    <property type="match status" value="1"/>
</dbReference>
<dbReference type="OrthoDB" id="5589325at2759"/>
<evidence type="ECO:0000313" key="6">
    <source>
        <dbReference type="Proteomes" id="UP000700596"/>
    </source>
</evidence>
<keyword evidence="6" id="KW-1185">Reference proteome</keyword>
<evidence type="ECO:0000256" key="1">
    <source>
        <dbReference type="ARBA" id="ARBA00022729"/>
    </source>
</evidence>
<evidence type="ECO:0000313" key="5">
    <source>
        <dbReference type="EMBL" id="KAH7123740.1"/>
    </source>
</evidence>
<dbReference type="AlphaFoldDB" id="A0A9P9ILP6"/>
<feature type="signal peptide" evidence="3">
    <location>
        <begin position="1"/>
        <end position="18"/>
    </location>
</feature>
<feature type="region of interest" description="Disordered" evidence="2">
    <location>
        <begin position="115"/>
        <end position="187"/>
    </location>
</feature>
<feature type="compositionally biased region" description="Low complexity" evidence="2">
    <location>
        <begin position="160"/>
        <end position="187"/>
    </location>
</feature>
<evidence type="ECO:0000259" key="4">
    <source>
        <dbReference type="Pfam" id="PF10342"/>
    </source>
</evidence>
<dbReference type="Pfam" id="PF10342">
    <property type="entry name" value="Kre9_KNH"/>
    <property type="match status" value="1"/>
</dbReference>
<reference evidence="5" key="1">
    <citation type="journal article" date="2021" name="Nat. Commun.">
        <title>Genetic determinants of endophytism in the Arabidopsis root mycobiome.</title>
        <authorList>
            <person name="Mesny F."/>
            <person name="Miyauchi S."/>
            <person name="Thiergart T."/>
            <person name="Pickel B."/>
            <person name="Atanasova L."/>
            <person name="Karlsson M."/>
            <person name="Huettel B."/>
            <person name="Barry K.W."/>
            <person name="Haridas S."/>
            <person name="Chen C."/>
            <person name="Bauer D."/>
            <person name="Andreopoulos W."/>
            <person name="Pangilinan J."/>
            <person name="LaButti K."/>
            <person name="Riley R."/>
            <person name="Lipzen A."/>
            <person name="Clum A."/>
            <person name="Drula E."/>
            <person name="Henrissat B."/>
            <person name="Kohler A."/>
            <person name="Grigoriev I.V."/>
            <person name="Martin F.M."/>
            <person name="Hacquard S."/>
        </authorList>
    </citation>
    <scope>NUCLEOTIDE SEQUENCE</scope>
    <source>
        <strain evidence="5">MPI-CAGE-CH-0243</strain>
    </source>
</reference>